<reference evidence="1" key="1">
    <citation type="submission" date="2014-09" db="EMBL/GenBank/DDBJ databases">
        <authorList>
            <person name="Magalhaes I.L.F."/>
            <person name="Oliveira U."/>
            <person name="Santos F.R."/>
            <person name="Vidigal T.H.D.A."/>
            <person name="Brescovit A.D."/>
            <person name="Santos A.J."/>
        </authorList>
    </citation>
    <scope>NUCLEOTIDE SEQUENCE</scope>
    <source>
        <tissue evidence="1">Shoot tissue taken approximately 20 cm above the soil surface</tissue>
    </source>
</reference>
<reference evidence="1" key="2">
    <citation type="journal article" date="2015" name="Data Brief">
        <title>Shoot transcriptome of the giant reed, Arundo donax.</title>
        <authorList>
            <person name="Barrero R.A."/>
            <person name="Guerrero F.D."/>
            <person name="Moolhuijzen P."/>
            <person name="Goolsby J.A."/>
            <person name="Tidwell J."/>
            <person name="Bellgard S.E."/>
            <person name="Bellgard M.I."/>
        </authorList>
    </citation>
    <scope>NUCLEOTIDE SEQUENCE</scope>
    <source>
        <tissue evidence="1">Shoot tissue taken approximately 20 cm above the soil surface</tissue>
    </source>
</reference>
<evidence type="ECO:0000313" key="1">
    <source>
        <dbReference type="EMBL" id="JAE02080.1"/>
    </source>
</evidence>
<accession>A0A0A9EMZ3</accession>
<organism evidence="1">
    <name type="scientific">Arundo donax</name>
    <name type="common">Giant reed</name>
    <name type="synonym">Donax arundinaceus</name>
    <dbReference type="NCBI Taxonomy" id="35708"/>
    <lineage>
        <taxon>Eukaryota</taxon>
        <taxon>Viridiplantae</taxon>
        <taxon>Streptophyta</taxon>
        <taxon>Embryophyta</taxon>
        <taxon>Tracheophyta</taxon>
        <taxon>Spermatophyta</taxon>
        <taxon>Magnoliopsida</taxon>
        <taxon>Liliopsida</taxon>
        <taxon>Poales</taxon>
        <taxon>Poaceae</taxon>
        <taxon>PACMAD clade</taxon>
        <taxon>Arundinoideae</taxon>
        <taxon>Arundineae</taxon>
        <taxon>Arundo</taxon>
    </lineage>
</organism>
<sequence>MSVLPLIFYLALGSYSLQGLELFNLYCAYYCTFHFLSSI</sequence>
<name>A0A0A9EMZ3_ARUDO</name>
<dbReference type="AlphaFoldDB" id="A0A0A9EMZ3"/>
<proteinExistence type="predicted"/>
<dbReference type="EMBL" id="GBRH01195816">
    <property type="protein sequence ID" value="JAE02080.1"/>
    <property type="molecule type" value="Transcribed_RNA"/>
</dbReference>
<protein>
    <submittedName>
        <fullName evidence="1">Uncharacterized protein</fullName>
    </submittedName>
</protein>